<dbReference type="RefSeq" id="WP_200435315.1">
    <property type="nucleotide sequence ID" value="NZ_CP175765.1"/>
</dbReference>
<dbReference type="EMBL" id="JAEHFL010000002">
    <property type="protein sequence ID" value="MBK3427278.1"/>
    <property type="molecule type" value="Genomic_DNA"/>
</dbReference>
<accession>A0A8I1I0Q5</accession>
<dbReference type="SUPFAM" id="SSF51735">
    <property type="entry name" value="NAD(P)-binding Rossmann-fold domains"/>
    <property type="match status" value="1"/>
</dbReference>
<reference evidence="4 5" key="1">
    <citation type="submission" date="2020-12" db="EMBL/GenBank/DDBJ databases">
        <title>Draft genome sequence of the commensal strain Corynebacterium tuberculostearicum MFP09/CIP 102622 isolated from human skin.</title>
        <authorList>
            <person name="Boukerb A.M."/>
            <person name="Janvier X."/>
            <person name="Feuilloley M.G.J."/>
            <person name="Groboillot A."/>
        </authorList>
    </citation>
    <scope>NUCLEOTIDE SEQUENCE [LARGE SCALE GENOMIC DNA]</scope>
    <source>
        <strain evidence="4 5">CIP 102622</strain>
    </source>
</reference>
<dbReference type="SUPFAM" id="SSF52283">
    <property type="entry name" value="Formate/glycerate dehydrogenase catalytic domain-like"/>
    <property type="match status" value="1"/>
</dbReference>
<organism evidence="4 5">
    <name type="scientific">Corynebacterium tuberculostearicum</name>
    <dbReference type="NCBI Taxonomy" id="38304"/>
    <lineage>
        <taxon>Bacteria</taxon>
        <taxon>Bacillati</taxon>
        <taxon>Actinomycetota</taxon>
        <taxon>Actinomycetes</taxon>
        <taxon>Mycobacteriales</taxon>
        <taxon>Corynebacteriaceae</taxon>
        <taxon>Corynebacterium</taxon>
    </lineage>
</organism>
<dbReference type="CDD" id="cd12159">
    <property type="entry name" value="2-Hacid_dh_2"/>
    <property type="match status" value="1"/>
</dbReference>
<dbReference type="Proteomes" id="UP000603369">
    <property type="component" value="Unassembled WGS sequence"/>
</dbReference>
<name>A0A8I1I0Q5_9CORY</name>
<keyword evidence="2" id="KW-0520">NAD</keyword>
<keyword evidence="1" id="KW-0560">Oxidoreductase</keyword>
<evidence type="ECO:0000259" key="3">
    <source>
        <dbReference type="Pfam" id="PF02826"/>
    </source>
</evidence>
<feature type="domain" description="D-isomer specific 2-hydroxyacid dehydrogenase NAD-binding" evidence="3">
    <location>
        <begin position="102"/>
        <end position="272"/>
    </location>
</feature>
<evidence type="ECO:0000313" key="4">
    <source>
        <dbReference type="EMBL" id="MBK3427278.1"/>
    </source>
</evidence>
<proteinExistence type="predicted"/>
<dbReference type="GO" id="GO:0016491">
    <property type="term" value="F:oxidoreductase activity"/>
    <property type="evidence" value="ECO:0007669"/>
    <property type="project" value="UniProtKB-KW"/>
</dbReference>
<sequence>MKYFMGPETWQPMVEDIEAAGHQRVSSIEDAEVYINNAPNPRRIPEMPANIGWVQHCYTGVNQLIDAGVITPDGVPWCNSAGAFAQPVAESALGLALSQAHHHKAFAQAATWSVAKELDESQAWLYDQQGPKRVAIFGAGGIGKQLIKLLQPFGVHITAVNRSGRAVEGADEVVPMDQAESVWGEADFIFCILPATKDTEGLIDVATFRAMKPSAIFINVGRGSTVVTEDLVAALREDEIAGAGLEVMDPEPLPDGHPLYDLPNCTMTPHMAASAHVAQYHLGAIFNANAAAWERGEAMPTRVDAEAGY</sequence>
<dbReference type="InterPro" id="IPR036291">
    <property type="entry name" value="NAD(P)-bd_dom_sf"/>
</dbReference>
<dbReference type="PANTHER" id="PTHR43333">
    <property type="entry name" value="2-HACID_DH_C DOMAIN-CONTAINING PROTEIN"/>
    <property type="match status" value="1"/>
</dbReference>
<dbReference type="GO" id="GO:0051287">
    <property type="term" value="F:NAD binding"/>
    <property type="evidence" value="ECO:0007669"/>
    <property type="project" value="InterPro"/>
</dbReference>
<keyword evidence="5" id="KW-1185">Reference proteome</keyword>
<evidence type="ECO:0000256" key="1">
    <source>
        <dbReference type="ARBA" id="ARBA00023002"/>
    </source>
</evidence>
<evidence type="ECO:0000313" key="5">
    <source>
        <dbReference type="Proteomes" id="UP000603369"/>
    </source>
</evidence>
<dbReference type="Gene3D" id="3.40.50.720">
    <property type="entry name" value="NAD(P)-binding Rossmann-like Domain"/>
    <property type="match status" value="2"/>
</dbReference>
<dbReference type="Pfam" id="PF02826">
    <property type="entry name" value="2-Hacid_dh_C"/>
    <property type="match status" value="1"/>
</dbReference>
<protein>
    <recommendedName>
        <fullName evidence="3">D-isomer specific 2-hydroxyacid dehydrogenase NAD-binding domain-containing protein</fullName>
    </recommendedName>
</protein>
<dbReference type="PANTHER" id="PTHR43333:SF1">
    <property type="entry name" value="D-ISOMER SPECIFIC 2-HYDROXYACID DEHYDROGENASE NAD-BINDING DOMAIN-CONTAINING PROTEIN"/>
    <property type="match status" value="1"/>
</dbReference>
<comment type="caution">
    <text evidence="4">The sequence shown here is derived from an EMBL/GenBank/DDBJ whole genome shotgun (WGS) entry which is preliminary data.</text>
</comment>
<dbReference type="AlphaFoldDB" id="A0A8I1I0Q5"/>
<evidence type="ECO:0000256" key="2">
    <source>
        <dbReference type="ARBA" id="ARBA00023027"/>
    </source>
</evidence>
<gene>
    <name evidence="4" type="ORF">JDP02_01970</name>
</gene>
<dbReference type="InterPro" id="IPR006140">
    <property type="entry name" value="D-isomer_DH_NAD-bd"/>
</dbReference>